<feature type="non-terminal residue" evidence="1">
    <location>
        <position position="53"/>
    </location>
</feature>
<name>A0ABD0R2C6_CIRMR</name>
<reference evidence="1 2" key="1">
    <citation type="submission" date="2024-05" db="EMBL/GenBank/DDBJ databases">
        <title>Genome sequencing and assembly of Indian major carp, Cirrhinus mrigala (Hamilton, 1822).</title>
        <authorList>
            <person name="Mohindra V."/>
            <person name="Chowdhury L.M."/>
            <person name="Lal K."/>
            <person name="Jena J.K."/>
        </authorList>
    </citation>
    <scope>NUCLEOTIDE SEQUENCE [LARGE SCALE GENOMIC DNA]</scope>
    <source>
        <strain evidence="1">CM1030</strain>
        <tissue evidence="1">Blood</tissue>
    </source>
</reference>
<evidence type="ECO:0000313" key="2">
    <source>
        <dbReference type="Proteomes" id="UP001529510"/>
    </source>
</evidence>
<proteinExistence type="predicted"/>
<comment type="caution">
    <text evidence="1">The sequence shown here is derived from an EMBL/GenBank/DDBJ whole genome shotgun (WGS) entry which is preliminary data.</text>
</comment>
<dbReference type="EMBL" id="JAMKFB020000005">
    <property type="protein sequence ID" value="KAL0192660.1"/>
    <property type="molecule type" value="Genomic_DNA"/>
</dbReference>
<keyword evidence="2" id="KW-1185">Reference proteome</keyword>
<accession>A0ABD0R2C6</accession>
<dbReference type="Proteomes" id="UP001529510">
    <property type="component" value="Unassembled WGS sequence"/>
</dbReference>
<sequence length="53" mass="5971">MPSIRQSYTVTVPEEPPASAFPFIKQDMRRKSPTMSRSMLVSTFVGLLINQAK</sequence>
<evidence type="ECO:0000313" key="1">
    <source>
        <dbReference type="EMBL" id="KAL0192660.1"/>
    </source>
</evidence>
<protein>
    <submittedName>
        <fullName evidence="1">Uncharacterized protein</fullName>
    </submittedName>
</protein>
<dbReference type="AlphaFoldDB" id="A0ABD0R2C6"/>
<organism evidence="1 2">
    <name type="scientific">Cirrhinus mrigala</name>
    <name type="common">Mrigala</name>
    <dbReference type="NCBI Taxonomy" id="683832"/>
    <lineage>
        <taxon>Eukaryota</taxon>
        <taxon>Metazoa</taxon>
        <taxon>Chordata</taxon>
        <taxon>Craniata</taxon>
        <taxon>Vertebrata</taxon>
        <taxon>Euteleostomi</taxon>
        <taxon>Actinopterygii</taxon>
        <taxon>Neopterygii</taxon>
        <taxon>Teleostei</taxon>
        <taxon>Ostariophysi</taxon>
        <taxon>Cypriniformes</taxon>
        <taxon>Cyprinidae</taxon>
        <taxon>Labeoninae</taxon>
        <taxon>Labeonini</taxon>
        <taxon>Cirrhinus</taxon>
    </lineage>
</organism>
<gene>
    <name evidence="1" type="ORF">M9458_010956</name>
</gene>